<proteinExistence type="predicted"/>
<evidence type="ECO:0000313" key="2">
    <source>
        <dbReference type="Proteomes" id="UP000053477"/>
    </source>
</evidence>
<name>A0A0H2S5J1_9AGAM</name>
<keyword evidence="2" id="KW-1185">Reference proteome</keyword>
<dbReference type="InParanoid" id="A0A0H2S5J1"/>
<reference evidence="1 2" key="1">
    <citation type="submission" date="2015-04" db="EMBL/GenBank/DDBJ databases">
        <title>Complete genome sequence of Schizopora paradoxa KUC8140, a cosmopolitan wood degrader in East Asia.</title>
        <authorList>
            <consortium name="DOE Joint Genome Institute"/>
            <person name="Min B."/>
            <person name="Park H."/>
            <person name="Jang Y."/>
            <person name="Kim J.-J."/>
            <person name="Kim K.H."/>
            <person name="Pangilinan J."/>
            <person name="Lipzen A."/>
            <person name="Riley R."/>
            <person name="Grigoriev I.V."/>
            <person name="Spatafora J.W."/>
            <person name="Choi I.-G."/>
        </authorList>
    </citation>
    <scope>NUCLEOTIDE SEQUENCE [LARGE SCALE GENOMIC DNA]</scope>
    <source>
        <strain evidence="1 2">KUC8140</strain>
    </source>
</reference>
<dbReference type="Proteomes" id="UP000053477">
    <property type="component" value="Unassembled WGS sequence"/>
</dbReference>
<accession>A0A0H2S5J1</accession>
<dbReference type="EMBL" id="KQ085886">
    <property type="protein sequence ID" value="KLO19505.1"/>
    <property type="molecule type" value="Genomic_DNA"/>
</dbReference>
<dbReference type="AlphaFoldDB" id="A0A0H2S5J1"/>
<gene>
    <name evidence="1" type="ORF">SCHPADRAFT_64870</name>
</gene>
<organism evidence="1 2">
    <name type="scientific">Schizopora paradoxa</name>
    <dbReference type="NCBI Taxonomy" id="27342"/>
    <lineage>
        <taxon>Eukaryota</taxon>
        <taxon>Fungi</taxon>
        <taxon>Dikarya</taxon>
        <taxon>Basidiomycota</taxon>
        <taxon>Agaricomycotina</taxon>
        <taxon>Agaricomycetes</taxon>
        <taxon>Hymenochaetales</taxon>
        <taxon>Schizoporaceae</taxon>
        <taxon>Schizopora</taxon>
    </lineage>
</organism>
<sequence length="155" mass="17796">MIFSPYDTLANKNQTGVLRLGTRWEQESRDRFYYYTRSQDATNETKIRTWSWMTRLNPPKSLLPTSLRSGRAFGPTQDPSRTVFSWMPHRNPMPLALFALMNCGTLNCCEGRPASSQHPSRLPIHSCQNAINLGFARASALRPTLSFSPEIWFRL</sequence>
<evidence type="ECO:0000313" key="1">
    <source>
        <dbReference type="EMBL" id="KLO19505.1"/>
    </source>
</evidence>
<protein>
    <submittedName>
        <fullName evidence="1">Uncharacterized protein</fullName>
    </submittedName>
</protein>